<keyword evidence="5 8" id="KW-0442">Lipid degradation</keyword>
<dbReference type="RefSeq" id="XP_066650825.1">
    <property type="nucleotide sequence ID" value="XM_066793938.1"/>
</dbReference>
<keyword evidence="6 8" id="KW-0443">Lipid metabolism</keyword>
<keyword evidence="4" id="KW-0862">Zinc</keyword>
<accession>A0ABR1L6B2</accession>
<dbReference type="SUPFAM" id="SSF57850">
    <property type="entry name" value="RING/U-box"/>
    <property type="match status" value="1"/>
</dbReference>
<evidence type="ECO:0000256" key="6">
    <source>
        <dbReference type="ARBA" id="ARBA00023098"/>
    </source>
</evidence>
<dbReference type="InterPro" id="IPR002641">
    <property type="entry name" value="PNPLA_dom"/>
</dbReference>
<feature type="short sequence motif" description="GXGXXG" evidence="8">
    <location>
        <begin position="793"/>
        <end position="798"/>
    </location>
</feature>
<feature type="compositionally biased region" description="Polar residues" evidence="9">
    <location>
        <begin position="1479"/>
        <end position="1488"/>
    </location>
</feature>
<dbReference type="PANTHER" id="PTHR24185">
    <property type="entry name" value="CALCIUM-INDEPENDENT PHOSPHOLIPASE A2-GAMMA"/>
    <property type="match status" value="1"/>
</dbReference>
<feature type="domain" description="RING-type" evidence="10">
    <location>
        <begin position="722"/>
        <end position="765"/>
    </location>
</feature>
<feature type="region of interest" description="Disordered" evidence="9">
    <location>
        <begin position="1266"/>
        <end position="1325"/>
    </location>
</feature>
<feature type="short sequence motif" description="DGA/G" evidence="8">
    <location>
        <begin position="988"/>
        <end position="990"/>
    </location>
</feature>
<dbReference type="Gene3D" id="3.40.1090.10">
    <property type="entry name" value="Cytosolic phospholipase A2 catalytic domain"/>
    <property type="match status" value="1"/>
</dbReference>
<feature type="short sequence motif" description="GXSXG" evidence="8">
    <location>
        <begin position="827"/>
        <end position="831"/>
    </location>
</feature>
<evidence type="ECO:0000256" key="5">
    <source>
        <dbReference type="ARBA" id="ARBA00022963"/>
    </source>
</evidence>
<keyword evidence="13" id="KW-1185">Reference proteome</keyword>
<evidence type="ECO:0000313" key="12">
    <source>
        <dbReference type="EMBL" id="KAK7530752.1"/>
    </source>
</evidence>
<feature type="active site" description="Proton acceptor" evidence="8">
    <location>
        <position position="988"/>
    </location>
</feature>
<dbReference type="GeneID" id="92026844"/>
<evidence type="ECO:0000313" key="13">
    <source>
        <dbReference type="Proteomes" id="UP001360953"/>
    </source>
</evidence>
<keyword evidence="3 8" id="KW-0378">Hydrolase</keyword>
<feature type="region of interest" description="Disordered" evidence="9">
    <location>
        <begin position="1413"/>
        <end position="1488"/>
    </location>
</feature>
<evidence type="ECO:0000256" key="3">
    <source>
        <dbReference type="ARBA" id="ARBA00022801"/>
    </source>
</evidence>
<evidence type="ECO:0000256" key="9">
    <source>
        <dbReference type="SAM" id="MobiDB-lite"/>
    </source>
</evidence>
<dbReference type="EMBL" id="JBBPEH010000013">
    <property type="protein sequence ID" value="KAK7530752.1"/>
    <property type="molecule type" value="Genomic_DNA"/>
</dbReference>
<evidence type="ECO:0000256" key="2">
    <source>
        <dbReference type="ARBA" id="ARBA00022771"/>
    </source>
</evidence>
<dbReference type="PANTHER" id="PTHR24185:SF1">
    <property type="entry name" value="CALCIUM-INDEPENDENT PHOSPHOLIPASE A2-GAMMA"/>
    <property type="match status" value="1"/>
</dbReference>
<organism evidence="12 13">
    <name type="scientific">Phyllosticta citribraziliensis</name>
    <dbReference type="NCBI Taxonomy" id="989973"/>
    <lineage>
        <taxon>Eukaryota</taxon>
        <taxon>Fungi</taxon>
        <taxon>Dikarya</taxon>
        <taxon>Ascomycota</taxon>
        <taxon>Pezizomycotina</taxon>
        <taxon>Dothideomycetes</taxon>
        <taxon>Dothideomycetes incertae sedis</taxon>
        <taxon>Botryosphaeriales</taxon>
        <taxon>Phyllostictaceae</taxon>
        <taxon>Phyllosticta</taxon>
    </lineage>
</organism>
<evidence type="ECO:0000259" key="10">
    <source>
        <dbReference type="PROSITE" id="PS50089"/>
    </source>
</evidence>
<evidence type="ECO:0000259" key="11">
    <source>
        <dbReference type="PROSITE" id="PS51635"/>
    </source>
</evidence>
<feature type="compositionally biased region" description="Polar residues" evidence="9">
    <location>
        <begin position="194"/>
        <end position="204"/>
    </location>
</feature>
<dbReference type="PROSITE" id="PS50089">
    <property type="entry name" value="ZF_RING_2"/>
    <property type="match status" value="1"/>
</dbReference>
<evidence type="ECO:0000256" key="1">
    <source>
        <dbReference type="ARBA" id="ARBA00022723"/>
    </source>
</evidence>
<dbReference type="InterPro" id="IPR017907">
    <property type="entry name" value="Znf_RING_CS"/>
</dbReference>
<comment type="caution">
    <text evidence="12">The sequence shown here is derived from an EMBL/GenBank/DDBJ whole genome shotgun (WGS) entry which is preliminary data.</text>
</comment>
<evidence type="ECO:0000256" key="4">
    <source>
        <dbReference type="ARBA" id="ARBA00022833"/>
    </source>
</evidence>
<dbReference type="InterPro" id="IPR027417">
    <property type="entry name" value="P-loop_NTPase"/>
</dbReference>
<proteinExistence type="predicted"/>
<sequence>MTGDPNPWKDLHKLDTSGITVNLIDFDGPENAGPTPQVGAFKTIQRQSSLLDVDLAPSIGGASRYNQEFSDKQIVGYGGSDDYGDSCESCNATSRDLDFCNVCNFVFCPVCWSQQLAHKRGRLAFGGIPHERTRAEIAMKVIKTLNPPTDPRLRQKLHLDDTQTAWFGIQRPEFGRAVFQDYGRFADLMRRTKASTTTPGSTRPHNQDDRGSNDQRTPSLVSFIGETGHGKSTLVKLLIDLQAGEADVAVHPTPVVGEAGVLDPTSSDVHLYCDPSTKYQDDPIVFADCEGLTGGSRPPVSAVMKMNLEANDTQGGFNHAIPLSSREITWDCSSREAAVAQLYPRLLYTFSDVVVFVLKNHRVVENVLEKLVAWAAAALEASSNQPVLPHAILALNAEDYNINESLWEVEAATADMLKSLAKTVDQNRTFKQAAQYWLERDRKIETVEQLMLCYYGSIQVIRIPRQGRPQLIQRQVGTLHNAIREACLAARHQRADLRMLLDVNELQCYLECAFDHFARELYKPFDFVQASRLHSPIPLNFGGNILKLALQVAELWRDKAKAKQIFDEISYVVASAIMFDVTRHKKRGHVDTIFPQYIEQLDNALETFCSSHWPCEYITASGARCVNVRSGHSKGHQTRDGKVLAAGDYVSQFTFYAYHHQFKAQVYFVLKELWEALDAEKKRGNEEKQAAAYIHQTHTLANFYRRCAQQDTGCSFISHTACFCCLFEMPEHPLPCGHILCTSCVKTYGLASGRNEFTIQTCPLCGNHSHPPWSYRIALKPKTAGVRVLSLDGGGVRGIIELEVLRQIEVALGGKLPIQSFFDLIVGTSTGGLVALGLAAKEWSVTTCISRFESLCNQAFTRRTGGNLPLLSWYIENHYQSMYETQPLQVALMEAFGEDEYLFGGRRAPNQRSSNVKVAVTTTSAVTGVPVVVSNYNRPVSGKLLYHFQRPEDLQAELKTWEAARCTSAAPRYFKSFDHKPSEQVYLDGAIYHNNPIAIAERERKLIWPTRPSEPPDVVLSIGTGSSLSMSRQESPVSPSVRHGGVIEYPKRLFRILRGVLNTSLDCERIWNEFMSSLPDSSLETRFIRINPELKGTVPQLDAVDQMKPLQNFVRNQALVPEEELKYRRIAMRLVSTCFYFELDGEIDSNNIARGDIYCRFEEGSKELLQLGQLIAKWSYSREQPLMFLIKEQNSAVVKRELSINEKVIERMTKQLQFEMPKVVFHLSSKWAITEMDLDFGEWEIYPLSGFPRLLFEEQQVSRSLTVRRPARNRNRPTEEQRPADWRPPMAATREHESLASYRDTKPQIGTQTEDENGQARESPVLSPRDYLQRAQQLLRHLIHRKPTTGNGRYEKEVVGLTPATPIVPGFYEAPTTPLRQAAEESRAYCQWCAQELEAPVPQQPVELDVPYPSAHELASDPPRVLTPRSASSQVQPNWPLGSVNGQARRDGPDGAAALNGDPRRTLTTRPAPPPSSSYGMSSNTWSG</sequence>
<dbReference type="PROSITE" id="PS51635">
    <property type="entry name" value="PNPLA"/>
    <property type="match status" value="1"/>
</dbReference>
<dbReference type="SUPFAM" id="SSF52151">
    <property type="entry name" value="FabD/lysophospholipase-like"/>
    <property type="match status" value="1"/>
</dbReference>
<dbReference type="SUPFAM" id="SSF52540">
    <property type="entry name" value="P-loop containing nucleoside triphosphate hydrolases"/>
    <property type="match status" value="1"/>
</dbReference>
<reference evidence="12 13" key="1">
    <citation type="submission" date="2024-04" db="EMBL/GenBank/DDBJ databases">
        <title>Phyllosticta paracitricarpa is synonymous to the EU quarantine fungus P. citricarpa based on phylogenomic analyses.</title>
        <authorList>
            <consortium name="Lawrence Berkeley National Laboratory"/>
            <person name="Van ingen-buijs V.A."/>
            <person name="Van westerhoven A.C."/>
            <person name="Haridas S."/>
            <person name="Skiadas P."/>
            <person name="Martin F."/>
            <person name="Groenewald J.Z."/>
            <person name="Crous P.W."/>
            <person name="Seidl M.F."/>
        </authorList>
    </citation>
    <scope>NUCLEOTIDE SEQUENCE [LARGE SCALE GENOMIC DNA]</scope>
    <source>
        <strain evidence="12 13">CPC 17464</strain>
    </source>
</reference>
<dbReference type="Pfam" id="PF01734">
    <property type="entry name" value="Patatin"/>
    <property type="match status" value="1"/>
</dbReference>
<dbReference type="Proteomes" id="UP001360953">
    <property type="component" value="Unassembled WGS sequence"/>
</dbReference>
<feature type="region of interest" description="Disordered" evidence="9">
    <location>
        <begin position="193"/>
        <end position="220"/>
    </location>
</feature>
<feature type="compositionally biased region" description="Basic and acidic residues" evidence="9">
    <location>
        <begin position="1276"/>
        <end position="1285"/>
    </location>
</feature>
<feature type="active site" description="Nucleophile" evidence="8">
    <location>
        <position position="829"/>
    </location>
</feature>
<gene>
    <name evidence="12" type="ORF">J3D65DRAFT_135586</name>
</gene>
<keyword evidence="1" id="KW-0479">Metal-binding</keyword>
<dbReference type="InterPro" id="IPR016035">
    <property type="entry name" value="Acyl_Trfase/lysoPLipase"/>
</dbReference>
<dbReference type="CDD" id="cd16449">
    <property type="entry name" value="RING-HC"/>
    <property type="match status" value="1"/>
</dbReference>
<dbReference type="InterPro" id="IPR001841">
    <property type="entry name" value="Znf_RING"/>
</dbReference>
<keyword evidence="2 7" id="KW-0863">Zinc-finger</keyword>
<dbReference type="CDD" id="cd19757">
    <property type="entry name" value="Bbox1"/>
    <property type="match status" value="1"/>
</dbReference>
<name>A0ABR1L6B2_9PEZI</name>
<dbReference type="CDD" id="cd07199">
    <property type="entry name" value="Pat17_PNPLA8_PNPLA9_like"/>
    <property type="match status" value="1"/>
</dbReference>
<protein>
    <submittedName>
        <fullName evidence="12">Uncharacterized protein</fullName>
    </submittedName>
</protein>
<feature type="domain" description="PNPLA" evidence="11">
    <location>
        <begin position="789"/>
        <end position="1001"/>
    </location>
</feature>
<evidence type="ECO:0000256" key="7">
    <source>
        <dbReference type="PROSITE-ProRule" id="PRU00175"/>
    </source>
</evidence>
<feature type="compositionally biased region" description="Basic and acidic residues" evidence="9">
    <location>
        <begin position="1293"/>
        <end position="1306"/>
    </location>
</feature>
<evidence type="ECO:0000256" key="8">
    <source>
        <dbReference type="PROSITE-ProRule" id="PRU01161"/>
    </source>
</evidence>
<dbReference type="PROSITE" id="PS00518">
    <property type="entry name" value="ZF_RING_1"/>
    <property type="match status" value="1"/>
</dbReference>